<dbReference type="InterPro" id="IPR016024">
    <property type="entry name" value="ARM-type_fold"/>
</dbReference>
<accession>U4KZK9</accession>
<evidence type="ECO:0000313" key="5">
    <source>
        <dbReference type="Proteomes" id="UP000018144"/>
    </source>
</evidence>
<evidence type="ECO:0000259" key="3">
    <source>
        <dbReference type="Pfam" id="PF25567"/>
    </source>
</evidence>
<dbReference type="OMA" id="ENELHAD"/>
<evidence type="ECO:0000256" key="2">
    <source>
        <dbReference type="SAM" id="MobiDB-lite"/>
    </source>
</evidence>
<dbReference type="PANTHER" id="PTHR13347:SF1">
    <property type="entry name" value="HEAT REPEAT-CONTAINING PROTEIN 3"/>
    <property type="match status" value="1"/>
</dbReference>
<proteinExistence type="inferred from homology"/>
<comment type="similarity">
    <text evidence="1">Belongs to the nuclear import and ribosome assembly adapter family.</text>
</comment>
<dbReference type="GO" id="GO:0051082">
    <property type="term" value="F:unfolded protein binding"/>
    <property type="evidence" value="ECO:0007669"/>
    <property type="project" value="TreeGrafter"/>
</dbReference>
<dbReference type="Pfam" id="PF25567">
    <property type="entry name" value="TPR_SYO1"/>
    <property type="match status" value="1"/>
</dbReference>
<feature type="domain" description="SYO1-like TPR repeats" evidence="3">
    <location>
        <begin position="406"/>
        <end position="619"/>
    </location>
</feature>
<gene>
    <name evidence="4" type="ORF">PCON_04721</name>
</gene>
<sequence>MGKAAKPKNKSDARKATDPTGGRPKKPAFTQTPQTDAIHKTRILPAMKSLAAASATDRAAALSTICSELLDDDTCRFMLLKERIVAKLMDDMVVDTSDDVVVLAWSALHKIAALEGYDHCVNMFRKGILSKVQPVLEKLALSLDGVAADPSKAPASVWSLTENIIGLLKCLSDESEQALEGISKINIIVPFLMGLLNPSISIPEHIQSAAAQCLSSLTEDNDPLNSKILSEQANHIPQLIQLKEHKIPIVRICACAILHNLSLAPTEIENNLTDADLLPVLTAFIKLTANYDLNTFVPSTPDEHAGLRTTEIALEVISSIATFAGYELEDLQHAPKEEPLPEFISDDASDASGDDEMADDLADLREDMEMTAMSDSEASGADRLLYYLLESTAPIVLQLSKPTSNERISLRALAALTNIAWTLCNASTLFPRIQSKWITLSGKIWEVIVAPVVTGNTANAALADAITGVAWPLAKSSKQLPTGDIHKSFIGLYGVAASTELKTKCVGVLGALALNEERVDVNRDVGVFLMGVINACPEVPAEVMVEALDAVFDIYADAEYAYDEPVFRALGFVQHLEAGTKGVRTLVRRIDKKKFPDLRVKADEASMNLNRFVAYKKKEAKKLEAKDEEME</sequence>
<evidence type="ECO:0000313" key="4">
    <source>
        <dbReference type="EMBL" id="CCX05134.1"/>
    </source>
</evidence>
<reference evidence="4 5" key="1">
    <citation type="journal article" date="2013" name="PLoS Genet.">
        <title>The genome and development-dependent transcriptomes of Pyronema confluens: a window into fungal evolution.</title>
        <authorList>
            <person name="Traeger S."/>
            <person name="Altegoer F."/>
            <person name="Freitag M."/>
            <person name="Gabaldon T."/>
            <person name="Kempken F."/>
            <person name="Kumar A."/>
            <person name="Marcet-Houben M."/>
            <person name="Poggeler S."/>
            <person name="Stajich J.E."/>
            <person name="Nowrousian M."/>
        </authorList>
    </citation>
    <scope>NUCLEOTIDE SEQUENCE [LARGE SCALE GENOMIC DNA]</scope>
    <source>
        <strain evidence="5">CBS 100304</strain>
        <tissue evidence="4">Vegetative mycelium</tissue>
    </source>
</reference>
<dbReference type="PANTHER" id="PTHR13347">
    <property type="entry name" value="HEAT REPEAT-CONTAINING PROTEIN 3"/>
    <property type="match status" value="1"/>
</dbReference>
<dbReference type="InterPro" id="IPR052616">
    <property type="entry name" value="SYO1-like"/>
</dbReference>
<dbReference type="GO" id="GO:0042273">
    <property type="term" value="P:ribosomal large subunit biogenesis"/>
    <property type="evidence" value="ECO:0007669"/>
    <property type="project" value="TreeGrafter"/>
</dbReference>
<dbReference type="Proteomes" id="UP000018144">
    <property type="component" value="Unassembled WGS sequence"/>
</dbReference>
<dbReference type="InterPro" id="IPR057990">
    <property type="entry name" value="TPR_SYO1"/>
</dbReference>
<dbReference type="InterPro" id="IPR011989">
    <property type="entry name" value="ARM-like"/>
</dbReference>
<dbReference type="EMBL" id="HF935234">
    <property type="protein sequence ID" value="CCX05134.1"/>
    <property type="molecule type" value="Genomic_DNA"/>
</dbReference>
<dbReference type="AlphaFoldDB" id="U4KZK9"/>
<dbReference type="GO" id="GO:0006606">
    <property type="term" value="P:protein import into nucleus"/>
    <property type="evidence" value="ECO:0007669"/>
    <property type="project" value="TreeGrafter"/>
</dbReference>
<feature type="region of interest" description="Disordered" evidence="2">
    <location>
        <begin position="337"/>
        <end position="356"/>
    </location>
</feature>
<dbReference type="OrthoDB" id="288703at2759"/>
<dbReference type="Gene3D" id="1.25.10.10">
    <property type="entry name" value="Leucine-rich Repeat Variant"/>
    <property type="match status" value="1"/>
</dbReference>
<protein>
    <submittedName>
        <fullName evidence="4">Similar to Uncharacterized ARM-like repeat-containing protein C1703.03c acc. no. Q9P7W7</fullName>
    </submittedName>
</protein>
<keyword evidence="5" id="KW-1185">Reference proteome</keyword>
<feature type="region of interest" description="Disordered" evidence="2">
    <location>
        <begin position="1"/>
        <end position="35"/>
    </location>
</feature>
<dbReference type="CDD" id="cd13394">
    <property type="entry name" value="Syo1_like"/>
    <property type="match status" value="1"/>
</dbReference>
<dbReference type="STRING" id="1076935.U4KZK9"/>
<dbReference type="SUPFAM" id="SSF48371">
    <property type="entry name" value="ARM repeat"/>
    <property type="match status" value="1"/>
</dbReference>
<organism evidence="4 5">
    <name type="scientific">Pyronema omphalodes (strain CBS 100304)</name>
    <name type="common">Pyronema confluens</name>
    <dbReference type="NCBI Taxonomy" id="1076935"/>
    <lineage>
        <taxon>Eukaryota</taxon>
        <taxon>Fungi</taxon>
        <taxon>Dikarya</taxon>
        <taxon>Ascomycota</taxon>
        <taxon>Pezizomycotina</taxon>
        <taxon>Pezizomycetes</taxon>
        <taxon>Pezizales</taxon>
        <taxon>Pyronemataceae</taxon>
        <taxon>Pyronema</taxon>
    </lineage>
</organism>
<dbReference type="eggNOG" id="ENOG502RYAI">
    <property type="taxonomic scope" value="Eukaryota"/>
</dbReference>
<name>U4KZK9_PYROM</name>
<evidence type="ECO:0000256" key="1">
    <source>
        <dbReference type="ARBA" id="ARBA00049983"/>
    </source>
</evidence>
<feature type="compositionally biased region" description="Acidic residues" evidence="2">
    <location>
        <begin position="344"/>
        <end position="356"/>
    </location>
</feature>